<organism evidence="11 12">
    <name type="scientific">Steinernema carpocapsae</name>
    <name type="common">Entomopathogenic nematode</name>
    <dbReference type="NCBI Taxonomy" id="34508"/>
    <lineage>
        <taxon>Eukaryota</taxon>
        <taxon>Metazoa</taxon>
        <taxon>Ecdysozoa</taxon>
        <taxon>Nematoda</taxon>
        <taxon>Chromadorea</taxon>
        <taxon>Rhabditida</taxon>
        <taxon>Tylenchina</taxon>
        <taxon>Panagrolaimomorpha</taxon>
        <taxon>Strongyloidoidea</taxon>
        <taxon>Steinernematidae</taxon>
        <taxon>Steinernema</taxon>
    </lineage>
</organism>
<dbReference type="InterPro" id="IPR004182">
    <property type="entry name" value="GRAM"/>
</dbReference>
<reference evidence="11 12" key="2">
    <citation type="journal article" date="2019" name="G3 (Bethesda)">
        <title>Hybrid Assembly of the Genome of the Entomopathogenic Nematode Steinernema carpocapsae Identifies the X-Chromosome.</title>
        <authorList>
            <person name="Serra L."/>
            <person name="Macchietto M."/>
            <person name="Macias-Munoz A."/>
            <person name="McGill C.J."/>
            <person name="Rodriguez I.M."/>
            <person name="Rodriguez B."/>
            <person name="Murad R."/>
            <person name="Mortazavi A."/>
        </authorList>
    </citation>
    <scope>NUCLEOTIDE SEQUENCE [LARGE SCALE GENOMIC DNA]</scope>
    <source>
        <strain evidence="11 12">ALL</strain>
    </source>
</reference>
<dbReference type="EMBL" id="AZBU02000002">
    <property type="protein sequence ID" value="TKR93013.1"/>
    <property type="molecule type" value="Genomic_DNA"/>
</dbReference>
<feature type="binding site" evidence="8">
    <location>
        <begin position="345"/>
        <end position="348"/>
    </location>
    <ligand>
        <name>substrate</name>
    </ligand>
</feature>
<dbReference type="PANTHER" id="PTHR10807">
    <property type="entry name" value="MYOTUBULARIN-RELATED"/>
    <property type="match status" value="1"/>
</dbReference>
<dbReference type="CDD" id="cd13223">
    <property type="entry name" value="PH-GRAM_MTM-like"/>
    <property type="match status" value="1"/>
</dbReference>
<dbReference type="InterPro" id="IPR016130">
    <property type="entry name" value="Tyr_Pase_AS"/>
</dbReference>
<dbReference type="EC" id="3.1.3.95" evidence="4"/>
<dbReference type="PANTHER" id="PTHR10807:SF128">
    <property type="entry name" value="PHOSPHATIDYLINOSITOL-3,5-BISPHOSPHATE 3-PHOSPHATASE"/>
    <property type="match status" value="1"/>
</dbReference>
<dbReference type="Gene3D" id="2.30.29.30">
    <property type="entry name" value="Pleckstrin-homology domain (PH domain)/Phosphotyrosine-binding domain (PTB)"/>
    <property type="match status" value="1"/>
</dbReference>
<dbReference type="GO" id="GO:0052629">
    <property type="term" value="F:phosphatidylinositol-3,5-bisphosphate 3-phosphatase activity"/>
    <property type="evidence" value="ECO:0007669"/>
    <property type="project" value="UniProtKB-EC"/>
</dbReference>
<feature type="binding site" evidence="8">
    <location>
        <begin position="430"/>
        <end position="436"/>
    </location>
    <ligand>
        <name>substrate</name>
    </ligand>
</feature>
<dbReference type="InterPro" id="IPR010569">
    <property type="entry name" value="Myotubularin-like_Pase_dom"/>
</dbReference>
<dbReference type="AlphaFoldDB" id="A0A4U5PAB3"/>
<evidence type="ECO:0000259" key="10">
    <source>
        <dbReference type="PROSITE" id="PS51339"/>
    </source>
</evidence>
<dbReference type="PROSITE" id="PS00383">
    <property type="entry name" value="TYR_PHOSPHATASE_1"/>
    <property type="match status" value="1"/>
</dbReference>
<keyword evidence="5" id="KW-0963">Cytoplasm</keyword>
<evidence type="ECO:0000256" key="2">
    <source>
        <dbReference type="ARBA" id="ARBA00004496"/>
    </source>
</evidence>
<dbReference type="SUPFAM" id="SSF52799">
    <property type="entry name" value="(Phosphotyrosine protein) phosphatases II"/>
    <property type="match status" value="1"/>
</dbReference>
<evidence type="ECO:0000313" key="12">
    <source>
        <dbReference type="Proteomes" id="UP000298663"/>
    </source>
</evidence>
<evidence type="ECO:0000256" key="8">
    <source>
        <dbReference type="PIRSR" id="PIRSR630564-2"/>
    </source>
</evidence>
<sequence length="646" mass="74816">MNSILIDSLDFRFIWVGRCRDLCCRYPMHKFPTSGLPGGDSSLDGPDGSFSNDVFKATGIVPNGSSRGTPARGENLKMRKVAEQSWLQNGERLQIEEQNIGYLSPICKVIGKVFVTNYRLRFEGRDPHAKDRICQFEIPLGFISKVEKIGHSNVSRGENAYGIELTCKDMRNIRFTSPQANHSRRALFDVLQKNAFPLSNKLPLFATLYTAVYRKNGWDLYDPVKEFRRMGVPNEEWVFTKINERYEFADTYPSVLVVPAAAQKAGDDFIRKVGEFRSRRRIPVLSWISPDSSAAITRSSQPLVGMTSRRSAEDEKYLEMIVEANANSHQLPIFDARPSVNAKVNRAKGGGFEDSYPGCQLEFCDIQNIHVVRESLRKVKDAVFPKIDHKNWHRLMDDAKWLNHIQTIIEASIRIVTEIHENKSSVLVHCSDGWDRTAQLTSLAMIQLDPYYRTINGFAVLIEKEWCSFGHKFSHRVGHGEDKHGDGERSPIFVQFIDCVWQLYNQFDQMFEFNVHFLITILDELYACRFGTFLYNSEKQRFHDNNAKQNTLSLWSHIDENRQEFLNANYLSNPQSIDLIRPSRNILRMMLWTQYFARHNPTVISQERQSTDKYANEYLLMKRDMVKQLVQRQENNVHRFQQHTDV</sequence>
<dbReference type="GO" id="GO:0004438">
    <property type="term" value="F:phosphatidylinositol-3-phosphate phosphatase activity"/>
    <property type="evidence" value="ECO:0007669"/>
    <property type="project" value="TreeGrafter"/>
</dbReference>
<feature type="active site" description="Phosphocysteine intermediate" evidence="7">
    <location>
        <position position="430"/>
    </location>
</feature>
<feature type="domain" description="Tyrosine specific protein phosphatases" evidence="9">
    <location>
        <begin position="399"/>
        <end position="447"/>
    </location>
</feature>
<accession>A0A4U5PAB3</accession>
<dbReference type="InterPro" id="IPR003595">
    <property type="entry name" value="Tyr_Pase_cat"/>
</dbReference>
<evidence type="ECO:0000259" key="9">
    <source>
        <dbReference type="PROSITE" id="PS50056"/>
    </source>
</evidence>
<dbReference type="InterPro" id="IPR030564">
    <property type="entry name" value="Myotubularin"/>
</dbReference>
<name>A0A4U5PAB3_STECR</name>
<dbReference type="PROSITE" id="PS51339">
    <property type="entry name" value="PPASE_MYOTUBULARIN"/>
    <property type="match status" value="1"/>
</dbReference>
<dbReference type="Pfam" id="PF02893">
    <property type="entry name" value="GRAM"/>
    <property type="match status" value="1"/>
</dbReference>
<dbReference type="InterPro" id="IPR000387">
    <property type="entry name" value="Tyr_Pase_dom"/>
</dbReference>
<dbReference type="OrthoDB" id="271628at2759"/>
<gene>
    <name evidence="11" type="ORF">L596_007549</name>
</gene>
<dbReference type="Proteomes" id="UP000298663">
    <property type="component" value="Unassembled WGS sequence"/>
</dbReference>
<comment type="subcellular location">
    <subcellularLocation>
        <location evidence="2">Cytoplasm</location>
    </subcellularLocation>
    <subcellularLocation>
        <location evidence="1">Endomembrane system</location>
        <topology evidence="1">Peripheral membrane protein</topology>
    </subcellularLocation>
</comment>
<dbReference type="STRING" id="34508.A0A4U5PAB3"/>
<dbReference type="InterPro" id="IPR029021">
    <property type="entry name" value="Prot-tyrosine_phosphatase-like"/>
</dbReference>
<reference evidence="11 12" key="1">
    <citation type="journal article" date="2015" name="Genome Biol.">
        <title>Comparative genomics of Steinernema reveals deeply conserved gene regulatory networks.</title>
        <authorList>
            <person name="Dillman A.R."/>
            <person name="Macchietto M."/>
            <person name="Porter C.F."/>
            <person name="Rogers A."/>
            <person name="Williams B."/>
            <person name="Antoshechkin I."/>
            <person name="Lee M.M."/>
            <person name="Goodwin Z."/>
            <person name="Lu X."/>
            <person name="Lewis E.E."/>
            <person name="Goodrich-Blair H."/>
            <person name="Stock S.P."/>
            <person name="Adams B.J."/>
            <person name="Sternberg P.W."/>
            <person name="Mortazavi A."/>
        </authorList>
    </citation>
    <scope>NUCLEOTIDE SEQUENCE [LARGE SCALE GENOMIC DNA]</scope>
    <source>
        <strain evidence="11 12">ALL</strain>
    </source>
</reference>
<dbReference type="GO" id="GO:0046856">
    <property type="term" value="P:phosphatidylinositol dephosphorylation"/>
    <property type="evidence" value="ECO:0007669"/>
    <property type="project" value="TreeGrafter"/>
</dbReference>
<comment type="caution">
    <text evidence="11">The sequence shown here is derived from an EMBL/GenBank/DDBJ whole genome shotgun (WGS) entry which is preliminary data.</text>
</comment>
<protein>
    <recommendedName>
        <fullName evidence="4">phosphatidylinositol-3,5-bisphosphate 3-phosphatase</fullName>
        <ecNumber evidence="4">3.1.3.95</ecNumber>
    </recommendedName>
</protein>
<keyword evidence="6" id="KW-0443">Lipid metabolism</keyword>
<evidence type="ECO:0000256" key="5">
    <source>
        <dbReference type="ARBA" id="ARBA00022490"/>
    </source>
</evidence>
<evidence type="ECO:0000256" key="3">
    <source>
        <dbReference type="ARBA" id="ARBA00007471"/>
    </source>
</evidence>
<dbReference type="Pfam" id="PF06602">
    <property type="entry name" value="Myotub-related"/>
    <property type="match status" value="1"/>
</dbReference>
<evidence type="ECO:0000256" key="6">
    <source>
        <dbReference type="ARBA" id="ARBA00023098"/>
    </source>
</evidence>
<dbReference type="SMART" id="SM00404">
    <property type="entry name" value="PTPc_motif"/>
    <property type="match status" value="1"/>
</dbReference>
<feature type="domain" description="Myotubularin phosphatase" evidence="10">
    <location>
        <begin position="217"/>
        <end position="596"/>
    </location>
</feature>
<evidence type="ECO:0000256" key="1">
    <source>
        <dbReference type="ARBA" id="ARBA00004184"/>
    </source>
</evidence>
<dbReference type="PROSITE" id="PS50056">
    <property type="entry name" value="TYR_PHOSPHATASE_2"/>
    <property type="match status" value="1"/>
</dbReference>
<keyword evidence="12" id="KW-1185">Reference proteome</keyword>
<feature type="binding site" evidence="8">
    <location>
        <begin position="368"/>
        <end position="369"/>
    </location>
    <ligand>
        <name>substrate</name>
    </ligand>
</feature>
<dbReference type="InterPro" id="IPR011993">
    <property type="entry name" value="PH-like_dom_sf"/>
</dbReference>
<evidence type="ECO:0000256" key="4">
    <source>
        <dbReference type="ARBA" id="ARBA00012903"/>
    </source>
</evidence>
<dbReference type="GO" id="GO:0005737">
    <property type="term" value="C:cytoplasm"/>
    <property type="evidence" value="ECO:0007669"/>
    <property type="project" value="UniProtKB-SubCell"/>
</dbReference>
<dbReference type="GO" id="GO:0012505">
    <property type="term" value="C:endomembrane system"/>
    <property type="evidence" value="ECO:0007669"/>
    <property type="project" value="UniProtKB-SubCell"/>
</dbReference>
<comment type="similarity">
    <text evidence="3">Belongs to the protein-tyrosine phosphatase family. Non-receptor class myotubularin subfamily.</text>
</comment>
<evidence type="ECO:0000256" key="7">
    <source>
        <dbReference type="PIRSR" id="PIRSR630564-1"/>
    </source>
</evidence>
<dbReference type="SUPFAM" id="SSF50729">
    <property type="entry name" value="PH domain-like"/>
    <property type="match status" value="1"/>
</dbReference>
<proteinExistence type="inferred from homology"/>
<evidence type="ECO:0000313" key="11">
    <source>
        <dbReference type="EMBL" id="TKR93013.1"/>
    </source>
</evidence>
<dbReference type="GO" id="GO:0016020">
    <property type="term" value="C:membrane"/>
    <property type="evidence" value="ECO:0007669"/>
    <property type="project" value="TreeGrafter"/>
</dbReference>